<dbReference type="InterPro" id="IPR045864">
    <property type="entry name" value="aa-tRNA-synth_II/BPL/LPL"/>
</dbReference>
<keyword evidence="2" id="KW-0547">Nucleotide-binding</keyword>
<comment type="caution">
    <text evidence="7">The sequence shown here is derived from an EMBL/GenBank/DDBJ whole genome shotgun (WGS) entry which is preliminary data.</text>
</comment>
<evidence type="ECO:0000313" key="7">
    <source>
        <dbReference type="EMBL" id="EFO78733.1"/>
    </source>
</evidence>
<dbReference type="GO" id="GO:0004812">
    <property type="term" value="F:aminoacyl-tRNA ligase activity"/>
    <property type="evidence" value="ECO:0007669"/>
    <property type="project" value="UniProtKB-KW"/>
</dbReference>
<organism evidence="7 8">
    <name type="scientific">Bifidobacterium dentium JCVIHMP022</name>
    <dbReference type="NCBI Taxonomy" id="553191"/>
    <lineage>
        <taxon>Bacteria</taxon>
        <taxon>Bacillati</taxon>
        <taxon>Actinomycetota</taxon>
        <taxon>Actinomycetes</taxon>
        <taxon>Bifidobacteriales</taxon>
        <taxon>Bifidobacteriaceae</taxon>
        <taxon>Bifidobacterium</taxon>
    </lineage>
</organism>
<evidence type="ECO:0000256" key="2">
    <source>
        <dbReference type="ARBA" id="ARBA00022741"/>
    </source>
</evidence>
<keyword evidence="5" id="KW-0030">Aminoacyl-tRNA synthetase</keyword>
<dbReference type="InterPro" id="IPR002319">
    <property type="entry name" value="Phenylalanyl-tRNA_Synthase"/>
</dbReference>
<dbReference type="Gene3D" id="3.30.930.10">
    <property type="entry name" value="Bira Bifunctional Protein, Domain 2"/>
    <property type="match status" value="1"/>
</dbReference>
<dbReference type="EMBL" id="AEHJ01000004">
    <property type="protein sequence ID" value="EFO78733.1"/>
    <property type="molecule type" value="Genomic_DNA"/>
</dbReference>
<dbReference type="GO" id="GO:0043039">
    <property type="term" value="P:tRNA aminoacylation"/>
    <property type="evidence" value="ECO:0007669"/>
    <property type="project" value="InterPro"/>
</dbReference>
<evidence type="ECO:0000256" key="3">
    <source>
        <dbReference type="ARBA" id="ARBA00022840"/>
    </source>
</evidence>
<feature type="domain" description="Phenylalanyl-tRNA synthetase" evidence="6">
    <location>
        <begin position="1"/>
        <end position="53"/>
    </location>
</feature>
<proteinExistence type="predicted"/>
<evidence type="ECO:0000313" key="8">
    <source>
        <dbReference type="Proteomes" id="UP000003457"/>
    </source>
</evidence>
<name>A0AB72Z4E3_9BIFI</name>
<dbReference type="Pfam" id="PF01409">
    <property type="entry name" value="tRNA-synt_2d"/>
    <property type="match status" value="1"/>
</dbReference>
<dbReference type="SUPFAM" id="SSF55681">
    <property type="entry name" value="Class II aaRS and biotin synthetases"/>
    <property type="match status" value="1"/>
</dbReference>
<dbReference type="Proteomes" id="UP000003457">
    <property type="component" value="Unassembled WGS sequence"/>
</dbReference>
<accession>A0AB72Z4E3</accession>
<evidence type="ECO:0000256" key="5">
    <source>
        <dbReference type="ARBA" id="ARBA00023146"/>
    </source>
</evidence>
<evidence type="ECO:0000259" key="6">
    <source>
        <dbReference type="Pfam" id="PF01409"/>
    </source>
</evidence>
<evidence type="ECO:0000256" key="1">
    <source>
        <dbReference type="ARBA" id="ARBA00022598"/>
    </source>
</evidence>
<keyword evidence="1" id="KW-0436">Ligase</keyword>
<protein>
    <recommendedName>
        <fullName evidence="6">Phenylalanyl-tRNA synthetase domain-containing protein</fullName>
    </recommendedName>
</protein>
<keyword evidence="3" id="KW-0067">ATP-binding</keyword>
<sequence>MVNPNVLKSAGLDPEVYTGFAFGVGVERTLLLRHDINDMHDLVEGDVRFSEQFVMGE</sequence>
<dbReference type="AlphaFoldDB" id="A0AB72Z4E3"/>
<reference evidence="7 8" key="1">
    <citation type="submission" date="2010-10" db="EMBL/GenBank/DDBJ databases">
        <authorList>
            <person name="Durkin A.S."/>
            <person name="Madupu R."/>
            <person name="Torralba M."/>
            <person name="Gillis M."/>
            <person name="Methe B."/>
            <person name="Sutton G."/>
            <person name="Nelson K.E."/>
        </authorList>
    </citation>
    <scope>NUCLEOTIDE SEQUENCE [LARGE SCALE GENOMIC DNA]</scope>
    <source>
        <strain evidence="7 8">JCVIHMP022</strain>
    </source>
</reference>
<dbReference type="GO" id="GO:0006412">
    <property type="term" value="P:translation"/>
    <property type="evidence" value="ECO:0007669"/>
    <property type="project" value="UniProtKB-KW"/>
</dbReference>
<evidence type="ECO:0000256" key="4">
    <source>
        <dbReference type="ARBA" id="ARBA00022917"/>
    </source>
</evidence>
<dbReference type="GO" id="GO:0000049">
    <property type="term" value="F:tRNA binding"/>
    <property type="evidence" value="ECO:0007669"/>
    <property type="project" value="InterPro"/>
</dbReference>
<gene>
    <name evidence="7" type="ORF">HMPREF9003_1297</name>
</gene>
<keyword evidence="4" id="KW-0648">Protein biosynthesis</keyword>
<dbReference type="GO" id="GO:0005524">
    <property type="term" value="F:ATP binding"/>
    <property type="evidence" value="ECO:0007669"/>
    <property type="project" value="UniProtKB-KW"/>
</dbReference>